<dbReference type="Gene3D" id="3.40.50.300">
    <property type="entry name" value="P-loop containing nucleotide triphosphate hydrolases"/>
    <property type="match status" value="1"/>
</dbReference>
<protein>
    <submittedName>
        <fullName evidence="11">ATP-binding cassette, subfamily B</fullName>
    </submittedName>
</protein>
<dbReference type="FunFam" id="3.40.50.300:FF:000287">
    <property type="entry name" value="Multidrug ABC transporter ATP-binding protein"/>
    <property type="match status" value="1"/>
</dbReference>
<evidence type="ECO:0000259" key="10">
    <source>
        <dbReference type="PROSITE" id="PS50929"/>
    </source>
</evidence>
<dbReference type="GO" id="GO:0016887">
    <property type="term" value="F:ATP hydrolysis activity"/>
    <property type="evidence" value="ECO:0007669"/>
    <property type="project" value="InterPro"/>
</dbReference>
<evidence type="ECO:0000256" key="2">
    <source>
        <dbReference type="ARBA" id="ARBA00022448"/>
    </source>
</evidence>
<keyword evidence="7 8" id="KW-0472">Membrane</keyword>
<sequence>MKGSTEKRLYQYAMTSRKTIMIGIVCLIISVGLELSGPFIAKIVIDEHIVGITNPNMEPVIKWLSLYMGLLIFAAFFQYFKTYLLQISANKIIQRMRNDVFGHIQELQMDYYVNRPAGKTVARVTNDTEAIKELYMKVLETFVDGFVYMAGIYVALFLLDVRLALICLILIPLIYIWMRLFKIYASKYNRIIRSTVSEINANINELIQGMPVIQAFRRTKTAKDEFETLNERNYRYQIKMNTLTALTSFNLVKILRGIAFMSIIWYFGGHTISGTSMISAGVLYAFVDYITRLFEPVNQIVSQLPQLEHSRVAGARVFELMDMPGEKVGDEKMPAYDGDVRFRNVTFAYKKDEYVLKNIDFHINPGETAAFVGHTGSGKSSIMNLLFRFYDPQHGRIEIDGMDTKKYSRQQVRRSIGIVLQDPFIFTGTILSNVTLNDPSISRHRAIEALKAVGADTFIEKLPKKYDEPVRESGSEFSTGQRQLLSFARALAFDPAILILDEATANIDTETEKLIQEAMKVVQKGRTTLIIAHRLSTIQHADQIFALERGKIIETGKHEELIQARGKYYEMYQKQHGNQTVPSIF</sequence>
<keyword evidence="5 11" id="KW-0067">ATP-binding</keyword>
<comment type="subcellular location">
    <subcellularLocation>
        <location evidence="1">Cell membrane</location>
        <topology evidence="1">Multi-pass membrane protein</topology>
    </subcellularLocation>
</comment>
<dbReference type="Gene3D" id="1.20.1560.10">
    <property type="entry name" value="ABC transporter type 1, transmembrane domain"/>
    <property type="match status" value="1"/>
</dbReference>
<accession>A0A1I0APA4</accession>
<name>A0A1I0APA4_9BACI</name>
<proteinExistence type="predicted"/>
<dbReference type="AlphaFoldDB" id="A0A1I0APA4"/>
<keyword evidence="6 8" id="KW-1133">Transmembrane helix</keyword>
<dbReference type="SMART" id="SM00382">
    <property type="entry name" value="AAA"/>
    <property type="match status" value="1"/>
</dbReference>
<keyword evidence="12" id="KW-1185">Reference proteome</keyword>
<dbReference type="EMBL" id="FOHJ01000002">
    <property type="protein sequence ID" value="SES96239.1"/>
    <property type="molecule type" value="Genomic_DNA"/>
</dbReference>
<dbReference type="STRING" id="237682.SAMN05421676_102222"/>
<evidence type="ECO:0000313" key="11">
    <source>
        <dbReference type="EMBL" id="SES96239.1"/>
    </source>
</evidence>
<dbReference type="OrthoDB" id="9770415at2"/>
<evidence type="ECO:0000256" key="3">
    <source>
        <dbReference type="ARBA" id="ARBA00022692"/>
    </source>
</evidence>
<dbReference type="Pfam" id="PF00664">
    <property type="entry name" value="ABC_membrane"/>
    <property type="match status" value="1"/>
</dbReference>
<evidence type="ECO:0000256" key="7">
    <source>
        <dbReference type="ARBA" id="ARBA00023136"/>
    </source>
</evidence>
<dbReference type="GO" id="GO:0005524">
    <property type="term" value="F:ATP binding"/>
    <property type="evidence" value="ECO:0007669"/>
    <property type="project" value="UniProtKB-KW"/>
</dbReference>
<dbReference type="InterPro" id="IPR027417">
    <property type="entry name" value="P-loop_NTPase"/>
</dbReference>
<dbReference type="RefSeq" id="WP_093132012.1">
    <property type="nucleotide sequence ID" value="NZ_FOHJ01000002.1"/>
</dbReference>
<evidence type="ECO:0000259" key="9">
    <source>
        <dbReference type="PROSITE" id="PS50893"/>
    </source>
</evidence>
<feature type="transmembrane region" description="Helical" evidence="8">
    <location>
        <begin position="163"/>
        <end position="181"/>
    </location>
</feature>
<keyword evidence="4" id="KW-0547">Nucleotide-binding</keyword>
<evidence type="ECO:0000256" key="5">
    <source>
        <dbReference type="ARBA" id="ARBA00022840"/>
    </source>
</evidence>
<dbReference type="PANTHER" id="PTHR43394">
    <property type="entry name" value="ATP-DEPENDENT PERMEASE MDL1, MITOCHONDRIAL"/>
    <property type="match status" value="1"/>
</dbReference>
<dbReference type="InterPro" id="IPR039421">
    <property type="entry name" value="Type_1_exporter"/>
</dbReference>
<dbReference type="InterPro" id="IPR003439">
    <property type="entry name" value="ABC_transporter-like_ATP-bd"/>
</dbReference>
<dbReference type="GO" id="GO:0005886">
    <property type="term" value="C:plasma membrane"/>
    <property type="evidence" value="ECO:0007669"/>
    <property type="project" value="UniProtKB-SubCell"/>
</dbReference>
<dbReference type="PROSITE" id="PS50929">
    <property type="entry name" value="ABC_TM1F"/>
    <property type="match status" value="1"/>
</dbReference>
<dbReference type="InterPro" id="IPR036640">
    <property type="entry name" value="ABC1_TM_sf"/>
</dbReference>
<dbReference type="SUPFAM" id="SSF52540">
    <property type="entry name" value="P-loop containing nucleoside triphosphate hydrolases"/>
    <property type="match status" value="1"/>
</dbReference>
<dbReference type="Proteomes" id="UP000199095">
    <property type="component" value="Unassembled WGS sequence"/>
</dbReference>
<dbReference type="GO" id="GO:0015421">
    <property type="term" value="F:ABC-type oligopeptide transporter activity"/>
    <property type="evidence" value="ECO:0007669"/>
    <property type="project" value="TreeGrafter"/>
</dbReference>
<reference evidence="12" key="1">
    <citation type="submission" date="2016-10" db="EMBL/GenBank/DDBJ databases">
        <authorList>
            <person name="Varghese N."/>
            <person name="Submissions S."/>
        </authorList>
    </citation>
    <scope>NUCLEOTIDE SEQUENCE [LARGE SCALE GENOMIC DNA]</scope>
    <source>
        <strain evidence="12">CGMCC 1.3566</strain>
    </source>
</reference>
<evidence type="ECO:0000256" key="4">
    <source>
        <dbReference type="ARBA" id="ARBA00022741"/>
    </source>
</evidence>
<dbReference type="PROSITE" id="PS50893">
    <property type="entry name" value="ABC_TRANSPORTER_2"/>
    <property type="match status" value="1"/>
</dbReference>
<dbReference type="CDD" id="cd18544">
    <property type="entry name" value="ABC_6TM_TmrA_like"/>
    <property type="match status" value="1"/>
</dbReference>
<dbReference type="InterPro" id="IPR011527">
    <property type="entry name" value="ABC1_TM_dom"/>
</dbReference>
<dbReference type="Pfam" id="PF00005">
    <property type="entry name" value="ABC_tran"/>
    <property type="match status" value="1"/>
</dbReference>
<evidence type="ECO:0000256" key="1">
    <source>
        <dbReference type="ARBA" id="ARBA00004651"/>
    </source>
</evidence>
<feature type="transmembrane region" description="Helical" evidence="8">
    <location>
        <begin position="20"/>
        <end position="40"/>
    </location>
</feature>
<evidence type="ECO:0000256" key="6">
    <source>
        <dbReference type="ARBA" id="ARBA00022989"/>
    </source>
</evidence>
<feature type="domain" description="ABC transmembrane type-1" evidence="10">
    <location>
        <begin position="22"/>
        <end position="309"/>
    </location>
</feature>
<evidence type="ECO:0000256" key="8">
    <source>
        <dbReference type="SAM" id="Phobius"/>
    </source>
</evidence>
<gene>
    <name evidence="11" type="ORF">SAMN05421676_102222</name>
</gene>
<dbReference type="InterPro" id="IPR003593">
    <property type="entry name" value="AAA+_ATPase"/>
</dbReference>
<dbReference type="SUPFAM" id="SSF90123">
    <property type="entry name" value="ABC transporter transmembrane region"/>
    <property type="match status" value="1"/>
</dbReference>
<feature type="transmembrane region" description="Helical" evidence="8">
    <location>
        <begin position="60"/>
        <end position="80"/>
    </location>
</feature>
<feature type="domain" description="ABC transporter" evidence="9">
    <location>
        <begin position="340"/>
        <end position="574"/>
    </location>
</feature>
<dbReference type="PANTHER" id="PTHR43394:SF1">
    <property type="entry name" value="ATP-BINDING CASSETTE SUB-FAMILY B MEMBER 10, MITOCHONDRIAL"/>
    <property type="match status" value="1"/>
</dbReference>
<keyword evidence="2" id="KW-0813">Transport</keyword>
<feature type="transmembrane region" description="Helical" evidence="8">
    <location>
        <begin position="263"/>
        <end position="287"/>
    </location>
</feature>
<keyword evidence="3 8" id="KW-0812">Transmembrane</keyword>
<organism evidence="11 12">
    <name type="scientific">Salinibacillus kushneri</name>
    <dbReference type="NCBI Taxonomy" id="237682"/>
    <lineage>
        <taxon>Bacteria</taxon>
        <taxon>Bacillati</taxon>
        <taxon>Bacillota</taxon>
        <taxon>Bacilli</taxon>
        <taxon>Bacillales</taxon>
        <taxon>Bacillaceae</taxon>
        <taxon>Salinibacillus</taxon>
    </lineage>
</organism>
<dbReference type="CDD" id="cd03254">
    <property type="entry name" value="ABCC_Glucan_exporter_like"/>
    <property type="match status" value="1"/>
</dbReference>
<evidence type="ECO:0000313" key="12">
    <source>
        <dbReference type="Proteomes" id="UP000199095"/>
    </source>
</evidence>
<feature type="transmembrane region" description="Helical" evidence="8">
    <location>
        <begin position="138"/>
        <end position="157"/>
    </location>
</feature>